<sequence>METRAYQLLRVPSEDSVLNLPLPPGFSGKPFVEIPGGFTKADYEEKLLYIFSQIKDDLSQRFTKFPGNKKLKSLLGSSTRKLKLDRPRFPLPAFIRDTVNGYRSEASYSPYVAQNATIVLLHCRNRDPTSYYSLVWHPDHPKYTATTLLSHLAVTYDAKKLFMYETSATFGGTLARVRRSLASHNANLCTDDVSKFKVVFTYHH</sequence>
<dbReference type="Proteomes" id="UP001150925">
    <property type="component" value="Unassembled WGS sequence"/>
</dbReference>
<name>A0A9W8E5P3_9FUNG</name>
<accession>A0A9W8E5P3</accession>
<dbReference type="EMBL" id="JANBPY010001832">
    <property type="protein sequence ID" value="KAJ1958140.1"/>
    <property type="molecule type" value="Genomic_DNA"/>
</dbReference>
<reference evidence="1" key="1">
    <citation type="submission" date="2022-07" db="EMBL/GenBank/DDBJ databases">
        <title>Phylogenomic reconstructions and comparative analyses of Kickxellomycotina fungi.</title>
        <authorList>
            <person name="Reynolds N.K."/>
            <person name="Stajich J.E."/>
            <person name="Barry K."/>
            <person name="Grigoriev I.V."/>
            <person name="Crous P."/>
            <person name="Smith M.E."/>
        </authorList>
    </citation>
    <scope>NUCLEOTIDE SEQUENCE</scope>
    <source>
        <strain evidence="1">RSA 1196</strain>
    </source>
</reference>
<organism evidence="1 2">
    <name type="scientific">Dispira parvispora</name>
    <dbReference type="NCBI Taxonomy" id="1520584"/>
    <lineage>
        <taxon>Eukaryota</taxon>
        <taxon>Fungi</taxon>
        <taxon>Fungi incertae sedis</taxon>
        <taxon>Zoopagomycota</taxon>
        <taxon>Kickxellomycotina</taxon>
        <taxon>Dimargaritomycetes</taxon>
        <taxon>Dimargaritales</taxon>
        <taxon>Dimargaritaceae</taxon>
        <taxon>Dispira</taxon>
    </lineage>
</organism>
<gene>
    <name evidence="1" type="ORF">IWQ62_004950</name>
</gene>
<evidence type="ECO:0000313" key="1">
    <source>
        <dbReference type="EMBL" id="KAJ1958140.1"/>
    </source>
</evidence>
<keyword evidence="2" id="KW-1185">Reference proteome</keyword>
<evidence type="ECO:0000313" key="2">
    <source>
        <dbReference type="Proteomes" id="UP001150925"/>
    </source>
</evidence>
<protein>
    <submittedName>
        <fullName evidence="1">Uncharacterized protein</fullName>
    </submittedName>
</protein>
<comment type="caution">
    <text evidence="1">The sequence shown here is derived from an EMBL/GenBank/DDBJ whole genome shotgun (WGS) entry which is preliminary data.</text>
</comment>
<dbReference type="AlphaFoldDB" id="A0A9W8E5P3"/>
<proteinExistence type="predicted"/>